<dbReference type="EMBL" id="CM055737">
    <property type="protein sequence ID" value="KAJ8005890.1"/>
    <property type="molecule type" value="Genomic_DNA"/>
</dbReference>
<proteinExistence type="predicted"/>
<gene>
    <name evidence="1" type="ORF">DPEC_G00122600</name>
</gene>
<organism evidence="1 2">
    <name type="scientific">Dallia pectoralis</name>
    <name type="common">Alaska blackfish</name>
    <dbReference type="NCBI Taxonomy" id="75939"/>
    <lineage>
        <taxon>Eukaryota</taxon>
        <taxon>Metazoa</taxon>
        <taxon>Chordata</taxon>
        <taxon>Craniata</taxon>
        <taxon>Vertebrata</taxon>
        <taxon>Euteleostomi</taxon>
        <taxon>Actinopterygii</taxon>
        <taxon>Neopterygii</taxon>
        <taxon>Teleostei</taxon>
        <taxon>Protacanthopterygii</taxon>
        <taxon>Esociformes</taxon>
        <taxon>Umbridae</taxon>
        <taxon>Dallia</taxon>
    </lineage>
</organism>
<dbReference type="Proteomes" id="UP001157502">
    <property type="component" value="Chromosome 10"/>
</dbReference>
<protein>
    <submittedName>
        <fullName evidence="1">Uncharacterized protein</fullName>
    </submittedName>
</protein>
<evidence type="ECO:0000313" key="1">
    <source>
        <dbReference type="EMBL" id="KAJ8005890.1"/>
    </source>
</evidence>
<comment type="caution">
    <text evidence="1">The sequence shown here is derived from an EMBL/GenBank/DDBJ whole genome shotgun (WGS) entry which is preliminary data.</text>
</comment>
<reference evidence="1" key="1">
    <citation type="submission" date="2021-05" db="EMBL/GenBank/DDBJ databases">
        <authorList>
            <person name="Pan Q."/>
            <person name="Jouanno E."/>
            <person name="Zahm M."/>
            <person name="Klopp C."/>
            <person name="Cabau C."/>
            <person name="Louis A."/>
            <person name="Berthelot C."/>
            <person name="Parey E."/>
            <person name="Roest Crollius H."/>
            <person name="Montfort J."/>
            <person name="Robinson-Rechavi M."/>
            <person name="Bouchez O."/>
            <person name="Lampietro C."/>
            <person name="Lopez Roques C."/>
            <person name="Donnadieu C."/>
            <person name="Postlethwait J."/>
            <person name="Bobe J."/>
            <person name="Dillon D."/>
            <person name="Chandos A."/>
            <person name="von Hippel F."/>
            <person name="Guiguen Y."/>
        </authorList>
    </citation>
    <scope>NUCLEOTIDE SEQUENCE</scope>
    <source>
        <strain evidence="1">YG-Jan2019</strain>
    </source>
</reference>
<keyword evidence="2" id="KW-1185">Reference proteome</keyword>
<sequence length="113" mass="12662">MVPTVICDHKGEDFLPGRGFEKPLWSKGQDERRIIVRPACAERCPLAEGNGEELTTVPPVSVFIDSQKRCVQPAVTRRGRGQTPRTLWMERYTARGRTCVCESVATGEMRGDE</sequence>
<name>A0ACC2GR20_DALPE</name>
<accession>A0ACC2GR20</accession>
<evidence type="ECO:0000313" key="2">
    <source>
        <dbReference type="Proteomes" id="UP001157502"/>
    </source>
</evidence>